<evidence type="ECO:0000256" key="6">
    <source>
        <dbReference type="SAM" id="Phobius"/>
    </source>
</evidence>
<dbReference type="InterPro" id="IPR050250">
    <property type="entry name" value="Macrolide_Exporter_MacB"/>
</dbReference>
<keyword evidence="5 6" id="KW-0472">Membrane</keyword>
<evidence type="ECO:0000259" key="7">
    <source>
        <dbReference type="Pfam" id="PF02687"/>
    </source>
</evidence>
<evidence type="ECO:0000313" key="9">
    <source>
        <dbReference type="EMBL" id="MCP9201271.1"/>
    </source>
</evidence>
<comment type="subcellular location">
    <subcellularLocation>
        <location evidence="1">Cell membrane</location>
        <topology evidence="1">Multi-pass membrane protein</topology>
    </subcellularLocation>
</comment>
<feature type="domain" description="MacB-like periplasmic core" evidence="8">
    <location>
        <begin position="432"/>
        <end position="637"/>
    </location>
</feature>
<dbReference type="RefSeq" id="WP_241552139.1">
    <property type="nucleotide sequence ID" value="NZ_JANCNS010000003.1"/>
</dbReference>
<name>A0A9X2KZW0_9FLAO</name>
<dbReference type="EMBL" id="JANCNS010000003">
    <property type="protein sequence ID" value="MCP9201271.1"/>
    <property type="molecule type" value="Genomic_DNA"/>
</dbReference>
<keyword evidence="10" id="KW-1185">Reference proteome</keyword>
<evidence type="ECO:0000256" key="1">
    <source>
        <dbReference type="ARBA" id="ARBA00004651"/>
    </source>
</evidence>
<reference evidence="9" key="1">
    <citation type="submission" date="2022-07" db="EMBL/GenBank/DDBJ databases">
        <title>Gramela sediminis sp. nov., isolated from deep-sea sediment of the Indian Ocean.</title>
        <authorList>
            <person name="Shi H."/>
        </authorList>
    </citation>
    <scope>NUCLEOTIDE SEQUENCE</scope>
    <source>
        <strain evidence="9">GC03-9</strain>
    </source>
</reference>
<feature type="transmembrane region" description="Helical" evidence="6">
    <location>
        <begin position="757"/>
        <end position="780"/>
    </location>
</feature>
<evidence type="ECO:0000256" key="4">
    <source>
        <dbReference type="ARBA" id="ARBA00022989"/>
    </source>
</evidence>
<evidence type="ECO:0000259" key="8">
    <source>
        <dbReference type="Pfam" id="PF12704"/>
    </source>
</evidence>
<protein>
    <submittedName>
        <fullName evidence="9">ABC transporter permease</fullName>
    </submittedName>
</protein>
<dbReference type="InterPro" id="IPR003838">
    <property type="entry name" value="ABC3_permease_C"/>
</dbReference>
<evidence type="ECO:0000313" key="10">
    <source>
        <dbReference type="Proteomes" id="UP001155280"/>
    </source>
</evidence>
<organism evidence="9 10">
    <name type="scientific">Christiangramia oceanisediminis</name>
    <dbReference type="NCBI Taxonomy" id="2920386"/>
    <lineage>
        <taxon>Bacteria</taxon>
        <taxon>Pseudomonadati</taxon>
        <taxon>Bacteroidota</taxon>
        <taxon>Flavobacteriia</taxon>
        <taxon>Flavobacteriales</taxon>
        <taxon>Flavobacteriaceae</taxon>
        <taxon>Christiangramia</taxon>
    </lineage>
</organism>
<feature type="transmembrane region" description="Helical" evidence="6">
    <location>
        <begin position="421"/>
        <end position="444"/>
    </location>
</feature>
<feature type="transmembrane region" description="Helical" evidence="6">
    <location>
        <begin position="333"/>
        <end position="355"/>
    </location>
</feature>
<keyword evidence="4 6" id="KW-1133">Transmembrane helix</keyword>
<dbReference type="AlphaFoldDB" id="A0A9X2KZW0"/>
<dbReference type="InterPro" id="IPR025857">
    <property type="entry name" value="MacB_PCD"/>
</dbReference>
<dbReference type="Pfam" id="PF12704">
    <property type="entry name" value="MacB_PCD"/>
    <property type="match status" value="2"/>
</dbReference>
<feature type="transmembrane region" description="Helical" evidence="6">
    <location>
        <begin position="723"/>
        <end position="742"/>
    </location>
</feature>
<keyword evidence="3 6" id="KW-0812">Transmembrane</keyword>
<keyword evidence="2" id="KW-1003">Cell membrane</keyword>
<dbReference type="PANTHER" id="PTHR30572">
    <property type="entry name" value="MEMBRANE COMPONENT OF TRANSPORTER-RELATED"/>
    <property type="match status" value="1"/>
</dbReference>
<gene>
    <name evidence="9" type="ORF">MKO06_15280</name>
</gene>
<comment type="caution">
    <text evidence="9">The sequence shown here is derived from an EMBL/GenBank/DDBJ whole genome shotgun (WGS) entry which is preliminary data.</text>
</comment>
<dbReference type="Proteomes" id="UP001155280">
    <property type="component" value="Unassembled WGS sequence"/>
</dbReference>
<dbReference type="Pfam" id="PF02687">
    <property type="entry name" value="FtsX"/>
    <property type="match status" value="2"/>
</dbReference>
<feature type="transmembrane region" description="Helical" evidence="6">
    <location>
        <begin position="671"/>
        <end position="695"/>
    </location>
</feature>
<feature type="domain" description="ABC3 transporter permease C-terminal" evidence="7">
    <location>
        <begin position="288"/>
        <end position="405"/>
    </location>
</feature>
<feature type="domain" description="ABC3 transporter permease C-terminal" evidence="7">
    <location>
        <begin position="673"/>
        <end position="787"/>
    </location>
</feature>
<dbReference type="PROSITE" id="PS51257">
    <property type="entry name" value="PROKAR_LIPOPROTEIN"/>
    <property type="match status" value="1"/>
</dbReference>
<dbReference type="PANTHER" id="PTHR30572:SF18">
    <property type="entry name" value="ABC-TYPE MACROLIDE FAMILY EXPORT SYSTEM PERMEASE COMPONENT 2"/>
    <property type="match status" value="1"/>
</dbReference>
<proteinExistence type="predicted"/>
<sequence>MFRNYIKIAFRNIRKNKLYSFINIGGLSLGLTACILIMFYVSHEHSFDKFHEDSDDIYTLRAKALFGGDTIFVQNFSAATGQMVQENSAFVDDNIRIFQEYKPLIIKRTGLEPKSFSEEGFFYTDPNYFNFFSFSLLKGNPETALKEPFSLLISEEMANKYFGDENPIGEILQVEKDSIYNYTVKGVIAETPSNSSIQHKFVASVSSLQKTKGNDGLFNSPIVRGGAFKTYFKINDATQIEKIAETTNRLSKEGNSESKDLFFLYPFTETHLKFSRNAGIGYLDVFPLIAGLILLLALINYMSLTTARASYRSKEIGIRKVNGASRKEIAFQFYIESTLFISLSFLLAGILSFLLKDFFFNLLDINIDTAFFLNQNFILTLALIFMVSILIAGMYPAMVMASFNPIENFKKKTRNDLGGGLVRKVCTTLQFIIAVILIIGGITIREQMSHLQNIDTGLNRSDILMISLEKSMGNNIPAFRKEVEKLPAVKGTSISGYPLYGGYDMFYASSENGEPMALPFISIDKNFFDVLELKWKLPPEDPFLPEQPKKLVINETAIEKFKLKNDPRGQNIEMAGAQFEVVGVVNDFHYSSLDSPINSLAMMVSKSNSSINKFNSGSLYVKYQKTSSLPALIKSIESSYVKFDAEKEFSYQFMDDAFNEMFKSEQRLAHIFNIFVVLTIIIAGLGLLGLATFSAQKRIKEIGIRKTLGASVFQITSSLSLDFLKIVLFAIIIAIPIAWLLARNWLENFVYRIDLNIWIFLMASFATMFVAVLTVSFQAFRAATSNPVKSLRTE</sequence>
<dbReference type="GO" id="GO:0005886">
    <property type="term" value="C:plasma membrane"/>
    <property type="evidence" value="ECO:0007669"/>
    <property type="project" value="UniProtKB-SubCell"/>
</dbReference>
<accession>A0A9X2KZW0</accession>
<evidence type="ECO:0000256" key="5">
    <source>
        <dbReference type="ARBA" id="ARBA00023136"/>
    </source>
</evidence>
<evidence type="ECO:0000256" key="2">
    <source>
        <dbReference type="ARBA" id="ARBA00022475"/>
    </source>
</evidence>
<feature type="transmembrane region" description="Helical" evidence="6">
    <location>
        <begin position="21"/>
        <end position="41"/>
    </location>
</feature>
<feature type="domain" description="MacB-like periplasmic core" evidence="8">
    <location>
        <begin position="20"/>
        <end position="245"/>
    </location>
</feature>
<feature type="transmembrane region" description="Helical" evidence="6">
    <location>
        <begin position="375"/>
        <end position="400"/>
    </location>
</feature>
<dbReference type="GO" id="GO:0022857">
    <property type="term" value="F:transmembrane transporter activity"/>
    <property type="evidence" value="ECO:0007669"/>
    <property type="project" value="TreeGrafter"/>
</dbReference>
<evidence type="ECO:0000256" key="3">
    <source>
        <dbReference type="ARBA" id="ARBA00022692"/>
    </source>
</evidence>
<feature type="transmembrane region" description="Helical" evidence="6">
    <location>
        <begin position="285"/>
        <end position="304"/>
    </location>
</feature>